<dbReference type="Proteomes" id="UP001501410">
    <property type="component" value="Unassembled WGS sequence"/>
</dbReference>
<sequence length="457" mass="49993">MFAGLFFASCKENTVIPSGVVPAVDNITVFGTDTLTIQSKTVYDDSVATSGYASGYSVYVPAGNIQSDPFFGKTQASFYFQVRPPQDNFTLDQSVYQVDSAVLVLPYSGFSFGDTTNSAGYQTFEAYRCTEKIYYDTVYYASSRDLSMESSPMASQTVYLPGLIRSLYDSTLVAGVKRAPHIRLKINGSTLSDLTGNLGTDKYTNTANFLDFFNAIYVKGITPSNTLVYFSLLGSDIYTSGGIVLYYHTKNSSGNITDTLTASFPYDPTASQTKTGYFAKVSRDYTGTPVQALFNSTAVSDATIAVQNQPGAALELTLPTVSGLPKCLVNKAELVITQIASPLDAVFAPPARLYPVSIDEYGVRRTIADRYPLTSSSALTFIDGYLRQVSLGGVLVNQYVVNLPRELQDAIIQQRKELRLRLNGTQTFYGAYRTTTAGSNYSRPEYRVKLNIVYTKL</sequence>
<keyword evidence="2" id="KW-1185">Reference proteome</keyword>
<evidence type="ECO:0000313" key="2">
    <source>
        <dbReference type="Proteomes" id="UP001501410"/>
    </source>
</evidence>
<protein>
    <recommendedName>
        <fullName evidence="3">DUF4270 family protein</fullName>
    </recommendedName>
</protein>
<dbReference type="Pfam" id="PF14092">
    <property type="entry name" value="DUF4270"/>
    <property type="match status" value="1"/>
</dbReference>
<proteinExistence type="predicted"/>
<accession>A0ABP8MDA2</accession>
<comment type="caution">
    <text evidence="1">The sequence shown here is derived from an EMBL/GenBank/DDBJ whole genome shotgun (WGS) entry which is preliminary data.</text>
</comment>
<organism evidence="1 2">
    <name type="scientific">Rurimicrobium arvi</name>
    <dbReference type="NCBI Taxonomy" id="2049916"/>
    <lineage>
        <taxon>Bacteria</taxon>
        <taxon>Pseudomonadati</taxon>
        <taxon>Bacteroidota</taxon>
        <taxon>Chitinophagia</taxon>
        <taxon>Chitinophagales</taxon>
        <taxon>Chitinophagaceae</taxon>
        <taxon>Rurimicrobium</taxon>
    </lineage>
</organism>
<evidence type="ECO:0000313" key="1">
    <source>
        <dbReference type="EMBL" id="GAA4448675.1"/>
    </source>
</evidence>
<dbReference type="InterPro" id="IPR025366">
    <property type="entry name" value="DUF4270"/>
</dbReference>
<gene>
    <name evidence="1" type="ORF">GCM10023092_01600</name>
</gene>
<evidence type="ECO:0008006" key="3">
    <source>
        <dbReference type="Google" id="ProtNLM"/>
    </source>
</evidence>
<reference evidence="2" key="1">
    <citation type="journal article" date="2019" name="Int. J. Syst. Evol. Microbiol.">
        <title>The Global Catalogue of Microorganisms (GCM) 10K type strain sequencing project: providing services to taxonomists for standard genome sequencing and annotation.</title>
        <authorList>
            <consortium name="The Broad Institute Genomics Platform"/>
            <consortium name="The Broad Institute Genome Sequencing Center for Infectious Disease"/>
            <person name="Wu L."/>
            <person name="Ma J."/>
        </authorList>
    </citation>
    <scope>NUCLEOTIDE SEQUENCE [LARGE SCALE GENOMIC DNA]</scope>
    <source>
        <strain evidence="2">JCM 31921</strain>
    </source>
</reference>
<dbReference type="EMBL" id="BAABEZ010000001">
    <property type="protein sequence ID" value="GAA4448675.1"/>
    <property type="molecule type" value="Genomic_DNA"/>
</dbReference>
<name>A0ABP8MDA2_9BACT</name>